<dbReference type="PANTHER" id="PTHR35936:SF19">
    <property type="entry name" value="AMINO-ACID-BINDING PROTEIN YXEM-RELATED"/>
    <property type="match status" value="1"/>
</dbReference>
<reference evidence="4" key="2">
    <citation type="journal article" date="2021" name="Sci. Rep.">
        <title>The distribution of antibiotic resistance genes in chicken gut microbiota commensals.</title>
        <authorList>
            <person name="Juricova H."/>
            <person name="Matiasovicova J."/>
            <person name="Kubasova T."/>
            <person name="Cejkova D."/>
            <person name="Rychlik I."/>
        </authorList>
    </citation>
    <scope>NUCLEOTIDE SEQUENCE</scope>
    <source>
        <strain evidence="4">An836</strain>
    </source>
</reference>
<comment type="caution">
    <text evidence="4">The sequence shown here is derived from an EMBL/GenBank/DDBJ whole genome shotgun (WGS) entry which is preliminary data.</text>
</comment>
<reference evidence="4" key="1">
    <citation type="submission" date="2020-08" db="EMBL/GenBank/DDBJ databases">
        <authorList>
            <person name="Cejkova D."/>
            <person name="Kubasova T."/>
            <person name="Jahodarova E."/>
            <person name="Rychlik I."/>
        </authorList>
    </citation>
    <scope>NUCLEOTIDE SEQUENCE</scope>
    <source>
        <strain evidence="4">An836</strain>
    </source>
</reference>
<organism evidence="4 5">
    <name type="scientific">Bifidobacterium pullorum subsp. saeculare</name>
    <dbReference type="NCBI Taxonomy" id="78257"/>
    <lineage>
        <taxon>Bacteria</taxon>
        <taxon>Bacillati</taxon>
        <taxon>Actinomycetota</taxon>
        <taxon>Actinomycetes</taxon>
        <taxon>Bifidobacteriales</taxon>
        <taxon>Bifidobacteriaceae</taxon>
        <taxon>Bifidobacterium</taxon>
    </lineage>
</organism>
<feature type="chain" id="PRO_5039698044" evidence="2">
    <location>
        <begin position="24"/>
        <end position="280"/>
    </location>
</feature>
<evidence type="ECO:0000256" key="2">
    <source>
        <dbReference type="SAM" id="SignalP"/>
    </source>
</evidence>
<evidence type="ECO:0000256" key="1">
    <source>
        <dbReference type="ARBA" id="ARBA00022729"/>
    </source>
</evidence>
<protein>
    <submittedName>
        <fullName evidence="4">Transporter substrate-binding domain-containing protein</fullName>
    </submittedName>
</protein>
<dbReference type="Gene3D" id="3.40.190.10">
    <property type="entry name" value="Periplasmic binding protein-like II"/>
    <property type="match status" value="2"/>
</dbReference>
<dbReference type="SMART" id="SM00062">
    <property type="entry name" value="PBPb"/>
    <property type="match status" value="1"/>
</dbReference>
<dbReference type="EMBL" id="JACLYU010000002">
    <property type="protein sequence ID" value="MBM6699188.1"/>
    <property type="molecule type" value="Genomic_DNA"/>
</dbReference>
<sequence>MTVKPFTIAAAVAVIIATAPLSACGSSPSASGDGATVVRFALETQDPPYSYAGEDGTPKGFDVDVLKALDRELGGYRFEYSSVDYQTALAGTKQGRYDALIGAFFATPARAKQYLLSKPYDYYFMNLVVPEESPIDSLQDLDGKTLDPIVPTDGRYTAIQAWLKRHPDISITVPTVTSQETFPDMFRAVHDGTYDAVYLSKAQYDGVADSLGFPMKVTAPVDAAGTVILYDNSQRDLRHAVDGAIDRLVDDGTLPKLNQRYFHQDDFALARQLGVAPRES</sequence>
<feature type="domain" description="Solute-binding protein family 3/N-terminal" evidence="3">
    <location>
        <begin position="37"/>
        <end position="265"/>
    </location>
</feature>
<gene>
    <name evidence="4" type="ORF">H7U32_02355</name>
</gene>
<keyword evidence="1 2" id="KW-0732">Signal</keyword>
<proteinExistence type="predicted"/>
<feature type="signal peptide" evidence="2">
    <location>
        <begin position="1"/>
        <end position="23"/>
    </location>
</feature>
<keyword evidence="5" id="KW-1185">Reference proteome</keyword>
<dbReference type="InterPro" id="IPR001638">
    <property type="entry name" value="Solute-binding_3/MltF_N"/>
</dbReference>
<evidence type="ECO:0000313" key="4">
    <source>
        <dbReference type="EMBL" id="MBM6699188.1"/>
    </source>
</evidence>
<accession>A0A938WY64</accession>
<name>A0A938WY64_9BIFI</name>
<dbReference type="Proteomes" id="UP000718821">
    <property type="component" value="Unassembled WGS sequence"/>
</dbReference>
<dbReference type="SUPFAM" id="SSF53850">
    <property type="entry name" value="Periplasmic binding protein-like II"/>
    <property type="match status" value="1"/>
</dbReference>
<dbReference type="PANTHER" id="PTHR35936">
    <property type="entry name" value="MEMBRANE-BOUND LYTIC MUREIN TRANSGLYCOSYLASE F"/>
    <property type="match status" value="1"/>
</dbReference>
<evidence type="ECO:0000259" key="3">
    <source>
        <dbReference type="SMART" id="SM00062"/>
    </source>
</evidence>
<dbReference type="Pfam" id="PF00497">
    <property type="entry name" value="SBP_bac_3"/>
    <property type="match status" value="1"/>
</dbReference>
<evidence type="ECO:0000313" key="5">
    <source>
        <dbReference type="Proteomes" id="UP000718821"/>
    </source>
</evidence>
<dbReference type="AlphaFoldDB" id="A0A938WY64"/>